<name>A0A2S8FK21_9BACT</name>
<proteinExistence type="predicted"/>
<evidence type="ECO:0000313" key="2">
    <source>
        <dbReference type="EMBL" id="PQO32528.1"/>
    </source>
</evidence>
<sequence length="81" mass="8318">MGPANKVPVPIWAHFLCGWPLILVAFGGAIGGGLGGMAYGISISLFQTSLPMMVKIVAPILIGIAAVGIWLSIAVTVAMNR</sequence>
<dbReference type="EMBL" id="PUHY01000012">
    <property type="protein sequence ID" value="PQO32528.1"/>
    <property type="molecule type" value="Genomic_DNA"/>
</dbReference>
<dbReference type="Proteomes" id="UP000238322">
    <property type="component" value="Unassembled WGS sequence"/>
</dbReference>
<dbReference type="RefSeq" id="WP_105331539.1">
    <property type="nucleotide sequence ID" value="NZ_PUHY01000012.1"/>
</dbReference>
<keyword evidence="1" id="KW-0812">Transmembrane</keyword>
<accession>A0A2S8FK21</accession>
<dbReference type="AlphaFoldDB" id="A0A2S8FK21"/>
<reference evidence="2 3" key="1">
    <citation type="submission" date="2018-02" db="EMBL/GenBank/DDBJ databases">
        <title>Comparative genomes isolates from brazilian mangrove.</title>
        <authorList>
            <person name="Araujo J.E."/>
            <person name="Taketani R.G."/>
            <person name="Silva M.C.P."/>
            <person name="Loureco M.V."/>
            <person name="Andreote F.D."/>
        </authorList>
    </citation>
    <scope>NUCLEOTIDE SEQUENCE [LARGE SCALE GENOMIC DNA]</scope>
    <source>
        <strain evidence="2 3">Hex-1 MGV</strain>
    </source>
</reference>
<comment type="caution">
    <text evidence="2">The sequence shown here is derived from an EMBL/GenBank/DDBJ whole genome shotgun (WGS) entry which is preliminary data.</text>
</comment>
<organism evidence="2 3">
    <name type="scientific">Blastopirellula marina</name>
    <dbReference type="NCBI Taxonomy" id="124"/>
    <lineage>
        <taxon>Bacteria</taxon>
        <taxon>Pseudomonadati</taxon>
        <taxon>Planctomycetota</taxon>
        <taxon>Planctomycetia</taxon>
        <taxon>Pirellulales</taxon>
        <taxon>Pirellulaceae</taxon>
        <taxon>Blastopirellula</taxon>
    </lineage>
</organism>
<keyword evidence="1" id="KW-0472">Membrane</keyword>
<feature type="transmembrane region" description="Helical" evidence="1">
    <location>
        <begin position="56"/>
        <end position="79"/>
    </location>
</feature>
<evidence type="ECO:0000256" key="1">
    <source>
        <dbReference type="SAM" id="Phobius"/>
    </source>
</evidence>
<protein>
    <submittedName>
        <fullName evidence="2">Uncharacterized protein</fullName>
    </submittedName>
</protein>
<evidence type="ECO:0000313" key="3">
    <source>
        <dbReference type="Proteomes" id="UP000238322"/>
    </source>
</evidence>
<keyword evidence="1" id="KW-1133">Transmembrane helix</keyword>
<feature type="transmembrane region" description="Helical" evidence="1">
    <location>
        <begin position="12"/>
        <end position="35"/>
    </location>
</feature>
<gene>
    <name evidence="2" type="ORF">C5Y83_20150</name>
</gene>